<keyword evidence="3" id="KW-1185">Reference proteome</keyword>
<dbReference type="InterPro" id="IPR036921">
    <property type="entry name" value="PurM-like_N_sf"/>
</dbReference>
<accession>A0ABV0QRE4</accession>
<sequence length="441" mass="46815">TGGRIRDVQSAGRGGHVIAGTAGYCFGNLHIPGKVVLKSYRKCIVQSLSSPAGYSLPWEHEGEGWEYPSSFAPPLQVAIEASDGASDYGNKFGEPVLSGFARSFGMRLANGERREWIKPIMFSGGLGSIEDSYVKKEEAEAGMEVVKIGGPVYRIGVGGGAASSVQVRWKGMFYKSLSTVVEKRTGILFQDGTNVFTFMCFLTQIVLVDDESNSEQAGGLRHPVDLQLEWVLGKMPQKEFIMERQALTNQPLTLPAELTIRDALQRVLRLPAVDRSVTGLVAQQQCVGPLHTPLADVAVVALSPFSLEGSATAIGEQPVKGLVCPAAGARMAVGEALTNLVFARVTALKDVKCSGNWMWAAKLPGEGACLWDACKAMCEVMGQLGVAIDGGKDSLSMAARVGTETVKAPGALVVSAYAVCPDITATVTPDLEDPDEKGTTC</sequence>
<dbReference type="PANTHER" id="PTHR10099:SF1">
    <property type="entry name" value="PHOSPHORIBOSYLFORMYLGLYCINAMIDINE SYNTHASE"/>
    <property type="match status" value="1"/>
</dbReference>
<reference evidence="2 3" key="1">
    <citation type="submission" date="2021-06" db="EMBL/GenBank/DDBJ databases">
        <authorList>
            <person name="Palmer J.M."/>
        </authorList>
    </citation>
    <scope>NUCLEOTIDE SEQUENCE [LARGE SCALE GENOMIC DNA]</scope>
    <source>
        <strain evidence="2 3">XC_2019</strain>
        <tissue evidence="2">Muscle</tissue>
    </source>
</reference>
<dbReference type="PANTHER" id="PTHR10099">
    <property type="entry name" value="PHOSPHORIBOSYLFORMYLGLYCINAMIDINE SYNTHASE"/>
    <property type="match status" value="1"/>
</dbReference>
<dbReference type="CDD" id="cd02204">
    <property type="entry name" value="PurL_repeat2"/>
    <property type="match status" value="1"/>
</dbReference>
<dbReference type="Pfam" id="PF22689">
    <property type="entry name" value="FGAR-AT_PurM_N-like"/>
    <property type="match status" value="1"/>
</dbReference>
<evidence type="ECO:0000313" key="2">
    <source>
        <dbReference type="EMBL" id="MEQ2198393.1"/>
    </source>
</evidence>
<dbReference type="EMBL" id="JAHRIN010019397">
    <property type="protein sequence ID" value="MEQ2198393.1"/>
    <property type="molecule type" value="Genomic_DNA"/>
</dbReference>
<proteinExistence type="predicted"/>
<organism evidence="2 3">
    <name type="scientific">Xenoophorus captivus</name>
    <dbReference type="NCBI Taxonomy" id="1517983"/>
    <lineage>
        <taxon>Eukaryota</taxon>
        <taxon>Metazoa</taxon>
        <taxon>Chordata</taxon>
        <taxon>Craniata</taxon>
        <taxon>Vertebrata</taxon>
        <taxon>Euteleostomi</taxon>
        <taxon>Actinopterygii</taxon>
        <taxon>Neopterygii</taxon>
        <taxon>Teleostei</taxon>
        <taxon>Neoteleostei</taxon>
        <taxon>Acanthomorphata</taxon>
        <taxon>Ovalentaria</taxon>
        <taxon>Atherinomorphae</taxon>
        <taxon>Cyprinodontiformes</taxon>
        <taxon>Goodeidae</taxon>
        <taxon>Xenoophorus</taxon>
    </lineage>
</organism>
<name>A0ABV0QRE4_9TELE</name>
<dbReference type="Gene3D" id="3.90.650.10">
    <property type="entry name" value="PurM-like C-terminal domain"/>
    <property type="match status" value="1"/>
</dbReference>
<protein>
    <recommendedName>
        <fullName evidence="1">FGAR-AT PurM N-terminal-like domain-containing protein</fullName>
    </recommendedName>
</protein>
<feature type="non-terminal residue" evidence="2">
    <location>
        <position position="1"/>
    </location>
</feature>
<dbReference type="InterPro" id="IPR036676">
    <property type="entry name" value="PurM-like_C_sf"/>
</dbReference>
<dbReference type="SUPFAM" id="SSF55326">
    <property type="entry name" value="PurM N-terminal domain-like"/>
    <property type="match status" value="2"/>
</dbReference>
<feature type="domain" description="FGAR-AT PurM N-terminal-like" evidence="1">
    <location>
        <begin position="273"/>
        <end position="418"/>
    </location>
</feature>
<evidence type="ECO:0000313" key="3">
    <source>
        <dbReference type="Proteomes" id="UP001434883"/>
    </source>
</evidence>
<comment type="caution">
    <text evidence="2">The sequence shown here is derived from an EMBL/GenBank/DDBJ whole genome shotgun (WGS) entry which is preliminary data.</text>
</comment>
<dbReference type="InterPro" id="IPR055181">
    <property type="entry name" value="FGAR-AT_PurM_N-like"/>
</dbReference>
<evidence type="ECO:0000259" key="1">
    <source>
        <dbReference type="Pfam" id="PF22689"/>
    </source>
</evidence>
<dbReference type="Gene3D" id="3.30.1330.10">
    <property type="entry name" value="PurM-like, N-terminal domain"/>
    <property type="match status" value="2"/>
</dbReference>
<dbReference type="Proteomes" id="UP001434883">
    <property type="component" value="Unassembled WGS sequence"/>
</dbReference>
<gene>
    <name evidence="2" type="ORF">XENOCAPTIV_012263</name>
</gene>